<reference evidence="2 3" key="1">
    <citation type="journal article" date="2024" name="Science">
        <title>Giant polyketide synthase enzymes in the biosynthesis of giant marine polyether toxins.</title>
        <authorList>
            <person name="Fallon T.R."/>
            <person name="Shende V.V."/>
            <person name="Wierzbicki I.H."/>
            <person name="Pendleton A.L."/>
            <person name="Watervoot N.F."/>
            <person name="Auber R.P."/>
            <person name="Gonzalez D.J."/>
            <person name="Wisecaver J.H."/>
            <person name="Moore B.S."/>
        </authorList>
    </citation>
    <scope>NUCLEOTIDE SEQUENCE [LARGE SCALE GENOMIC DNA]</scope>
    <source>
        <strain evidence="2 3">12B1</strain>
    </source>
</reference>
<evidence type="ECO:0008006" key="4">
    <source>
        <dbReference type="Google" id="ProtNLM"/>
    </source>
</evidence>
<feature type="compositionally biased region" description="Basic residues" evidence="1">
    <location>
        <begin position="1"/>
        <end position="21"/>
    </location>
</feature>
<keyword evidence="3" id="KW-1185">Reference proteome</keyword>
<gene>
    <name evidence="2" type="ORF">AB1Y20_022809</name>
</gene>
<accession>A0AB34JEG1</accession>
<protein>
    <recommendedName>
        <fullName evidence="4">ADP-ribosylation factor-like protein 6-interacting protein 4</fullName>
    </recommendedName>
</protein>
<comment type="caution">
    <text evidence="2">The sequence shown here is derived from an EMBL/GenBank/DDBJ whole genome shotgun (WGS) entry which is preliminary data.</text>
</comment>
<sequence length="140" mass="15844">MKEKRKRKHKEKKSRKEKKRRRDESDSSSSDSPSAQRSVVTGRKLKLERPSESRAEEARREAIRERINAGETLGARDADAPRSSIERLVAARLQDKAALNAMMLARARHAKFQLATNAFQPKQAKRPAGGGRSWNSNKLP</sequence>
<feature type="compositionally biased region" description="Basic and acidic residues" evidence="1">
    <location>
        <begin position="45"/>
        <end position="80"/>
    </location>
</feature>
<proteinExistence type="predicted"/>
<feature type="region of interest" description="Disordered" evidence="1">
    <location>
        <begin position="116"/>
        <end position="140"/>
    </location>
</feature>
<evidence type="ECO:0000313" key="2">
    <source>
        <dbReference type="EMBL" id="KAL1519280.1"/>
    </source>
</evidence>
<evidence type="ECO:0000313" key="3">
    <source>
        <dbReference type="Proteomes" id="UP001515480"/>
    </source>
</evidence>
<dbReference type="EMBL" id="JBGBPQ010000009">
    <property type="protein sequence ID" value="KAL1519280.1"/>
    <property type="molecule type" value="Genomic_DNA"/>
</dbReference>
<evidence type="ECO:0000256" key="1">
    <source>
        <dbReference type="SAM" id="MobiDB-lite"/>
    </source>
</evidence>
<dbReference type="AlphaFoldDB" id="A0AB34JEG1"/>
<feature type="region of interest" description="Disordered" evidence="1">
    <location>
        <begin position="1"/>
        <end position="83"/>
    </location>
</feature>
<name>A0AB34JEG1_PRYPA</name>
<dbReference type="Proteomes" id="UP001515480">
    <property type="component" value="Unassembled WGS sequence"/>
</dbReference>
<organism evidence="2 3">
    <name type="scientific">Prymnesium parvum</name>
    <name type="common">Toxic golden alga</name>
    <dbReference type="NCBI Taxonomy" id="97485"/>
    <lineage>
        <taxon>Eukaryota</taxon>
        <taxon>Haptista</taxon>
        <taxon>Haptophyta</taxon>
        <taxon>Prymnesiophyceae</taxon>
        <taxon>Prymnesiales</taxon>
        <taxon>Prymnesiaceae</taxon>
        <taxon>Prymnesium</taxon>
    </lineage>
</organism>